<keyword evidence="5" id="KW-0175">Coiled coil</keyword>
<keyword evidence="6 7" id="KW-0505">Motor protein</keyword>
<evidence type="ECO:0000256" key="1">
    <source>
        <dbReference type="ARBA" id="ARBA00022553"/>
    </source>
</evidence>
<dbReference type="InterPro" id="IPR027417">
    <property type="entry name" value="P-loop_NTPase"/>
</dbReference>
<accession>A0A1Y2HVY2</accession>
<dbReference type="EMBL" id="MCFL01000007">
    <property type="protein sequence ID" value="ORZ38760.1"/>
    <property type="molecule type" value="Genomic_DNA"/>
</dbReference>
<dbReference type="GO" id="GO:0005524">
    <property type="term" value="F:ATP binding"/>
    <property type="evidence" value="ECO:0007669"/>
    <property type="project" value="UniProtKB-UniRule"/>
</dbReference>
<feature type="binding site" evidence="6">
    <location>
        <begin position="12"/>
        <end position="19"/>
    </location>
    <ligand>
        <name>ATP</name>
        <dbReference type="ChEBI" id="CHEBI:30616"/>
    </ligand>
</feature>
<evidence type="ECO:0000256" key="5">
    <source>
        <dbReference type="ARBA" id="ARBA00023054"/>
    </source>
</evidence>
<evidence type="ECO:0000313" key="9">
    <source>
        <dbReference type="EMBL" id="ORZ38760.1"/>
    </source>
</evidence>
<dbReference type="InterPro" id="IPR036961">
    <property type="entry name" value="Kinesin_motor_dom_sf"/>
</dbReference>
<dbReference type="GO" id="GO:0008017">
    <property type="term" value="F:microtubule binding"/>
    <property type="evidence" value="ECO:0007669"/>
    <property type="project" value="InterPro"/>
</dbReference>
<proteinExistence type="inferred from homology"/>
<dbReference type="GO" id="GO:0007018">
    <property type="term" value="P:microtubule-based movement"/>
    <property type="evidence" value="ECO:0007669"/>
    <property type="project" value="InterPro"/>
</dbReference>
<comment type="similarity">
    <text evidence="6 7">Belongs to the TRAFAC class myosin-kinesin ATPase superfamily. Kinesin family.</text>
</comment>
<dbReference type="PROSITE" id="PS00411">
    <property type="entry name" value="KINESIN_MOTOR_1"/>
    <property type="match status" value="1"/>
</dbReference>
<dbReference type="SMART" id="SM00129">
    <property type="entry name" value="KISc"/>
    <property type="match status" value="1"/>
</dbReference>
<dbReference type="InterPro" id="IPR019821">
    <property type="entry name" value="Kinesin_motor_CS"/>
</dbReference>
<gene>
    <name evidence="9" type="ORF">BCR44DRAFT_1479238</name>
</gene>
<dbReference type="Pfam" id="PF00225">
    <property type="entry name" value="Kinesin"/>
    <property type="match status" value="1"/>
</dbReference>
<evidence type="ECO:0000256" key="2">
    <source>
        <dbReference type="ARBA" id="ARBA00022701"/>
    </source>
</evidence>
<dbReference type="Proteomes" id="UP000193411">
    <property type="component" value="Unassembled WGS sequence"/>
</dbReference>
<comment type="caution">
    <text evidence="9">The sequence shown here is derived from an EMBL/GenBank/DDBJ whole genome shotgun (WGS) entry which is preliminary data.</text>
</comment>
<name>A0A1Y2HVY2_9FUNG</name>
<evidence type="ECO:0000256" key="3">
    <source>
        <dbReference type="ARBA" id="ARBA00022741"/>
    </source>
</evidence>
<reference evidence="9 10" key="1">
    <citation type="submission" date="2016-07" db="EMBL/GenBank/DDBJ databases">
        <title>Pervasive Adenine N6-methylation of Active Genes in Fungi.</title>
        <authorList>
            <consortium name="DOE Joint Genome Institute"/>
            <person name="Mondo S.J."/>
            <person name="Dannebaum R.O."/>
            <person name="Kuo R.C."/>
            <person name="Labutti K."/>
            <person name="Haridas S."/>
            <person name="Kuo A."/>
            <person name="Salamov A."/>
            <person name="Ahrendt S.R."/>
            <person name="Lipzen A."/>
            <person name="Sullivan W."/>
            <person name="Andreopoulos W.B."/>
            <person name="Clum A."/>
            <person name="Lindquist E."/>
            <person name="Daum C."/>
            <person name="Ramamoorthy G.K."/>
            <person name="Gryganskyi A."/>
            <person name="Culley D."/>
            <person name="Magnuson J.K."/>
            <person name="James T.Y."/>
            <person name="O'Malley M.A."/>
            <person name="Stajich J.E."/>
            <person name="Spatafora J.W."/>
            <person name="Visel A."/>
            <person name="Grigoriev I.V."/>
        </authorList>
    </citation>
    <scope>NUCLEOTIDE SEQUENCE [LARGE SCALE GENOMIC DNA]</scope>
    <source>
        <strain evidence="9 10">PL171</strain>
    </source>
</reference>
<sequence>MDGYNGTLLCYGQTGAGKTFTMTGGESYHHRGIIPRAISQVFREVHDRPQYAYTIRISYLEIYNEQMVDLLIPGAQAVDMNVIEDKNGCTVKGLSQHVATSEEDALNLLFEGETNRSIGDHALNRTSSRSHCIFSIHVESKSRVDSSDDVIFSKLNLVDLAGSERLAKTNSTGRTLKEAMFINKSLTFLEQVIIALADKKRDHVPFRQSGNCNTLMIANIWGEAAHLEETISTLRFATRMMCVTNDPVVNVQYDPLYEPFTDSQKSELAKRLKAWLDGNDDEIEIVTLRQVKKS</sequence>
<keyword evidence="4 6" id="KW-0067">ATP-binding</keyword>
<protein>
    <recommendedName>
        <fullName evidence="7">Kinesin-like protein</fullName>
    </recommendedName>
</protein>
<dbReference type="GO" id="GO:0016787">
    <property type="term" value="F:hydrolase activity"/>
    <property type="evidence" value="ECO:0007669"/>
    <property type="project" value="UniProtKB-KW"/>
</dbReference>
<evidence type="ECO:0000256" key="7">
    <source>
        <dbReference type="RuleBase" id="RU000394"/>
    </source>
</evidence>
<dbReference type="STRING" id="765915.A0A1Y2HVY2"/>
<keyword evidence="1" id="KW-0597">Phosphoprotein</keyword>
<evidence type="ECO:0000256" key="4">
    <source>
        <dbReference type="ARBA" id="ARBA00022840"/>
    </source>
</evidence>
<evidence type="ECO:0000259" key="8">
    <source>
        <dbReference type="PROSITE" id="PS50067"/>
    </source>
</evidence>
<keyword evidence="2 7" id="KW-0493">Microtubule</keyword>
<keyword evidence="10" id="KW-1185">Reference proteome</keyword>
<dbReference type="Gene3D" id="3.40.850.10">
    <property type="entry name" value="Kinesin motor domain"/>
    <property type="match status" value="1"/>
</dbReference>
<evidence type="ECO:0000313" key="10">
    <source>
        <dbReference type="Proteomes" id="UP000193411"/>
    </source>
</evidence>
<dbReference type="SUPFAM" id="SSF52540">
    <property type="entry name" value="P-loop containing nucleoside triphosphate hydrolases"/>
    <property type="match status" value="1"/>
</dbReference>
<dbReference type="GO" id="GO:0003777">
    <property type="term" value="F:microtubule motor activity"/>
    <property type="evidence" value="ECO:0007669"/>
    <property type="project" value="InterPro"/>
</dbReference>
<keyword evidence="3 6" id="KW-0547">Nucleotide-binding</keyword>
<feature type="domain" description="Kinesin motor" evidence="8">
    <location>
        <begin position="1"/>
        <end position="243"/>
    </location>
</feature>
<dbReference type="InterPro" id="IPR001752">
    <property type="entry name" value="Kinesin_motor_dom"/>
</dbReference>
<dbReference type="OrthoDB" id="3176171at2759"/>
<dbReference type="PROSITE" id="PS50067">
    <property type="entry name" value="KINESIN_MOTOR_2"/>
    <property type="match status" value="1"/>
</dbReference>
<dbReference type="PANTHER" id="PTHR47968">
    <property type="entry name" value="CENTROMERE PROTEIN E"/>
    <property type="match status" value="1"/>
</dbReference>
<dbReference type="GO" id="GO:0005874">
    <property type="term" value="C:microtubule"/>
    <property type="evidence" value="ECO:0007669"/>
    <property type="project" value="UniProtKB-KW"/>
</dbReference>
<dbReference type="AlphaFoldDB" id="A0A1Y2HVY2"/>
<dbReference type="InterPro" id="IPR027640">
    <property type="entry name" value="Kinesin-like_fam"/>
</dbReference>
<keyword evidence="9" id="KW-0378">Hydrolase</keyword>
<dbReference type="PRINTS" id="PR00380">
    <property type="entry name" value="KINESINHEAVY"/>
</dbReference>
<dbReference type="PANTHER" id="PTHR47968:SF62">
    <property type="entry name" value="KINESIN FAMILY MEMBER 5A"/>
    <property type="match status" value="1"/>
</dbReference>
<organism evidence="9 10">
    <name type="scientific">Catenaria anguillulae PL171</name>
    <dbReference type="NCBI Taxonomy" id="765915"/>
    <lineage>
        <taxon>Eukaryota</taxon>
        <taxon>Fungi</taxon>
        <taxon>Fungi incertae sedis</taxon>
        <taxon>Blastocladiomycota</taxon>
        <taxon>Blastocladiomycetes</taxon>
        <taxon>Blastocladiales</taxon>
        <taxon>Catenariaceae</taxon>
        <taxon>Catenaria</taxon>
    </lineage>
</organism>
<evidence type="ECO:0000256" key="6">
    <source>
        <dbReference type="PROSITE-ProRule" id="PRU00283"/>
    </source>
</evidence>